<gene>
    <name evidence="4" type="ORF">FK220_010225</name>
</gene>
<dbReference type="CDD" id="cd00293">
    <property type="entry name" value="USP-like"/>
    <property type="match status" value="1"/>
</dbReference>
<feature type="coiled-coil region" evidence="2">
    <location>
        <begin position="191"/>
        <end position="219"/>
    </location>
</feature>
<dbReference type="EMBL" id="VIKU02000002">
    <property type="protein sequence ID" value="NHF59719.1"/>
    <property type="molecule type" value="Genomic_DNA"/>
</dbReference>
<comment type="caution">
    <text evidence="4">The sequence shown here is derived from an EMBL/GenBank/DDBJ whole genome shotgun (WGS) entry which is preliminary data.</text>
</comment>
<dbReference type="Pfam" id="PF00582">
    <property type="entry name" value="Usp"/>
    <property type="match status" value="1"/>
</dbReference>
<evidence type="ECO:0000313" key="5">
    <source>
        <dbReference type="Proteomes" id="UP000707206"/>
    </source>
</evidence>
<proteinExistence type="inferred from homology"/>
<evidence type="ECO:0000256" key="2">
    <source>
        <dbReference type="SAM" id="Coils"/>
    </source>
</evidence>
<evidence type="ECO:0000256" key="1">
    <source>
        <dbReference type="ARBA" id="ARBA00008791"/>
    </source>
</evidence>
<organism evidence="4 5">
    <name type="scientific">Pelagihabitans pacificus</name>
    <dbReference type="NCBI Taxonomy" id="2696054"/>
    <lineage>
        <taxon>Bacteria</taxon>
        <taxon>Pseudomonadati</taxon>
        <taxon>Bacteroidota</taxon>
        <taxon>Flavobacteriia</taxon>
        <taxon>Flavobacteriales</taxon>
        <taxon>Flavobacteriaceae</taxon>
        <taxon>Pelagihabitans</taxon>
    </lineage>
</organism>
<dbReference type="SUPFAM" id="SSF52402">
    <property type="entry name" value="Adenine nucleotide alpha hydrolases-like"/>
    <property type="match status" value="2"/>
</dbReference>
<feature type="domain" description="UspA" evidence="3">
    <location>
        <begin position="1"/>
        <end position="147"/>
    </location>
</feature>
<dbReference type="PRINTS" id="PR01438">
    <property type="entry name" value="UNVRSLSTRESS"/>
</dbReference>
<dbReference type="RefSeq" id="WP_152574209.1">
    <property type="nucleotide sequence ID" value="NZ_VIKU02000002.1"/>
</dbReference>
<accession>A0A967E700</accession>
<dbReference type="Gene3D" id="3.40.50.620">
    <property type="entry name" value="HUPs"/>
    <property type="match status" value="2"/>
</dbReference>
<dbReference type="InterPro" id="IPR006015">
    <property type="entry name" value="Universal_stress_UspA"/>
</dbReference>
<dbReference type="PANTHER" id="PTHR46268:SF6">
    <property type="entry name" value="UNIVERSAL STRESS PROTEIN UP12"/>
    <property type="match status" value="1"/>
</dbReference>
<dbReference type="AlphaFoldDB" id="A0A967E700"/>
<sequence length="280" mass="32728">MKNILIPTDFSDNAWGAVFTSIKLFEDIECRFYLLHAYEPDMFSPRGNKKQQELAETYDSLAQYSEQELQKVLEYLRKHHQNPNHRFEVISRSDTLVSSVKKVISKQDIDLTVMGTQGASGAKEVFLGSNTVKVMKKILKCPLLVVPESFNFQHLKTIVFPTDFSKTYEKFQLLPLIKLALLWKAKILVLYVSLEHSLKEKQKDNKKLLEERLYGLEVKFRDVDYESNIARTIEKFIAENDTQLMALVRYKHSFWERILREPVVKKITFHTEVPLLVLPE</sequence>
<keyword evidence="5" id="KW-1185">Reference proteome</keyword>
<dbReference type="InterPro" id="IPR014729">
    <property type="entry name" value="Rossmann-like_a/b/a_fold"/>
</dbReference>
<dbReference type="PANTHER" id="PTHR46268">
    <property type="entry name" value="STRESS RESPONSE PROTEIN NHAX"/>
    <property type="match status" value="1"/>
</dbReference>
<evidence type="ECO:0000313" key="4">
    <source>
        <dbReference type="EMBL" id="NHF59719.1"/>
    </source>
</evidence>
<name>A0A967E700_9FLAO</name>
<protein>
    <submittedName>
        <fullName evidence="4">Universal stress protein</fullName>
    </submittedName>
</protein>
<reference evidence="4" key="1">
    <citation type="submission" date="2019-07" db="EMBL/GenBank/DDBJ databases">
        <authorList>
            <person name="De-Chao Zhang Q."/>
        </authorList>
    </citation>
    <scope>NUCLEOTIDE SEQUENCE</scope>
    <source>
        <strain evidence="4">TP-CH-4</strain>
    </source>
</reference>
<dbReference type="Proteomes" id="UP000707206">
    <property type="component" value="Unassembled WGS sequence"/>
</dbReference>
<reference evidence="4" key="2">
    <citation type="submission" date="2020-03" db="EMBL/GenBank/DDBJ databases">
        <title>Flavobacteriaceae bacterium strain TP-CH-4, a member of the family Flavobacteriaceae isolated from a deep-sea seamount.</title>
        <authorList>
            <person name="Zhang D.-C."/>
        </authorList>
    </citation>
    <scope>NUCLEOTIDE SEQUENCE</scope>
    <source>
        <strain evidence="4">TP-CH-4</strain>
    </source>
</reference>
<keyword evidence="2" id="KW-0175">Coiled coil</keyword>
<comment type="similarity">
    <text evidence="1">Belongs to the universal stress protein A family.</text>
</comment>
<dbReference type="InterPro" id="IPR006016">
    <property type="entry name" value="UspA"/>
</dbReference>
<evidence type="ECO:0000259" key="3">
    <source>
        <dbReference type="Pfam" id="PF00582"/>
    </source>
</evidence>